<keyword evidence="2" id="KW-0812">Transmembrane</keyword>
<dbReference type="Proteomes" id="UP001595975">
    <property type="component" value="Unassembled WGS sequence"/>
</dbReference>
<dbReference type="RefSeq" id="WP_380226812.1">
    <property type="nucleotide sequence ID" value="NZ_JBHSOF010000024.1"/>
</dbReference>
<feature type="compositionally biased region" description="Low complexity" evidence="1">
    <location>
        <begin position="89"/>
        <end position="104"/>
    </location>
</feature>
<evidence type="ECO:0000313" key="4">
    <source>
        <dbReference type="Proteomes" id="UP001595975"/>
    </source>
</evidence>
<sequence length="113" mass="11121">MHTQTPPTGRGPRRSAGRTRGRRLRGRLGGRTVRLAGLALSGAVAGLAMTLAGATAVNAGNFGLAVTTTLIAAFPPAGRAHSTSDRPDASPAAATTTDDAAAGPDPEPGPDAA</sequence>
<name>A0ABW0X7A8_9ACTN</name>
<feature type="transmembrane region" description="Helical" evidence="2">
    <location>
        <begin position="32"/>
        <end position="53"/>
    </location>
</feature>
<protein>
    <submittedName>
        <fullName evidence="3">Uncharacterized protein</fullName>
    </submittedName>
</protein>
<accession>A0ABW0X7A8</accession>
<evidence type="ECO:0000256" key="1">
    <source>
        <dbReference type="SAM" id="MobiDB-lite"/>
    </source>
</evidence>
<evidence type="ECO:0000256" key="2">
    <source>
        <dbReference type="SAM" id="Phobius"/>
    </source>
</evidence>
<feature type="compositionally biased region" description="Low complexity" evidence="1">
    <location>
        <begin position="1"/>
        <end position="10"/>
    </location>
</feature>
<dbReference type="EMBL" id="JBHSOF010000024">
    <property type="protein sequence ID" value="MFC5665124.1"/>
    <property type="molecule type" value="Genomic_DNA"/>
</dbReference>
<proteinExistence type="predicted"/>
<keyword evidence="2" id="KW-0472">Membrane</keyword>
<keyword evidence="4" id="KW-1185">Reference proteome</keyword>
<comment type="caution">
    <text evidence="3">The sequence shown here is derived from an EMBL/GenBank/DDBJ whole genome shotgun (WGS) entry which is preliminary data.</text>
</comment>
<organism evidence="3 4">
    <name type="scientific">Kitasatospora misakiensis</name>
    <dbReference type="NCBI Taxonomy" id="67330"/>
    <lineage>
        <taxon>Bacteria</taxon>
        <taxon>Bacillati</taxon>
        <taxon>Actinomycetota</taxon>
        <taxon>Actinomycetes</taxon>
        <taxon>Kitasatosporales</taxon>
        <taxon>Streptomycetaceae</taxon>
        <taxon>Kitasatospora</taxon>
    </lineage>
</organism>
<gene>
    <name evidence="3" type="ORF">ACFP3U_19325</name>
</gene>
<feature type="region of interest" description="Disordered" evidence="1">
    <location>
        <begin position="77"/>
        <end position="113"/>
    </location>
</feature>
<feature type="region of interest" description="Disordered" evidence="1">
    <location>
        <begin position="1"/>
        <end position="28"/>
    </location>
</feature>
<reference evidence="4" key="1">
    <citation type="journal article" date="2019" name="Int. J. Syst. Evol. Microbiol.">
        <title>The Global Catalogue of Microorganisms (GCM) 10K type strain sequencing project: providing services to taxonomists for standard genome sequencing and annotation.</title>
        <authorList>
            <consortium name="The Broad Institute Genomics Platform"/>
            <consortium name="The Broad Institute Genome Sequencing Center for Infectious Disease"/>
            <person name="Wu L."/>
            <person name="Ma J."/>
        </authorList>
    </citation>
    <scope>NUCLEOTIDE SEQUENCE [LARGE SCALE GENOMIC DNA]</scope>
    <source>
        <strain evidence="4">CGMCC 4.1437</strain>
    </source>
</reference>
<keyword evidence="2" id="KW-1133">Transmembrane helix</keyword>
<evidence type="ECO:0000313" key="3">
    <source>
        <dbReference type="EMBL" id="MFC5665124.1"/>
    </source>
</evidence>
<feature type="compositionally biased region" description="Basic residues" evidence="1">
    <location>
        <begin position="11"/>
        <end position="28"/>
    </location>
</feature>